<dbReference type="GO" id="GO:0004674">
    <property type="term" value="F:protein serine/threonine kinase activity"/>
    <property type="evidence" value="ECO:0007669"/>
    <property type="project" value="UniProtKB-KW"/>
</dbReference>
<dbReference type="SMART" id="SM00054">
    <property type="entry name" value="EFh"/>
    <property type="match status" value="4"/>
</dbReference>
<evidence type="ECO:0000256" key="20">
    <source>
        <dbReference type="ARBA" id="ARBA00023069"/>
    </source>
</evidence>
<keyword evidence="11" id="KW-0519">Myristate</keyword>
<keyword evidence="10" id="KW-0808">Transferase</keyword>
<comment type="function">
    <text evidence="27">Calcium-dependent protein kinase which acts as a sensor and effector of intracellular Ca(2+) levels probably in part downstream of cGMP-activated PKG kinase. During the liver stage, involved in sporozoite motility and thus in sporozoite invasion of host hepatocytes, probably together with CDPK4 and CDPK5. In the mosquito midgut and during the last stage of male gamete exflagellation, may play a role in the rupture of the host erythrocyte membrane. In the mosquito midgut, required for the differentiation of the zygote into the ookinete by promoting the translational activation of a subset of repressed mRNAs; these mRNAs are kept repressed in the zygote by the DOZI- or CITH-containing mRNP complexes. Dispensable during the asexual blood stage.</text>
</comment>
<evidence type="ECO:0000256" key="5">
    <source>
        <dbReference type="ARBA" id="ARBA00011245"/>
    </source>
</evidence>
<keyword evidence="23" id="KW-0449">Lipoprotein</keyword>
<comment type="subunit">
    <text evidence="5">Monomer.</text>
</comment>
<dbReference type="FunFam" id="1.10.238.10:FF:000003">
    <property type="entry name" value="Calmodulin A"/>
    <property type="match status" value="1"/>
</dbReference>
<feature type="domain" description="EF-hand" evidence="33">
    <location>
        <begin position="485"/>
        <end position="520"/>
    </location>
</feature>
<comment type="subcellular location">
    <subcellularLocation>
        <location evidence="3">Cell membrane</location>
        <topology evidence="3">Lipid-anchor</topology>
        <orientation evidence="3">Cytoplasmic side</orientation>
    </subcellularLocation>
    <subcellularLocation>
        <location evidence="2">Cell projection</location>
        <location evidence="2">Cilium</location>
        <location evidence="2">Flagellum</location>
    </subcellularLocation>
    <subcellularLocation>
        <location evidence="4">Host cell membrane</location>
        <topology evidence="4">Lipid-anchor</topology>
    </subcellularLocation>
    <subcellularLocation>
        <location evidence="28">Parasitophorous vacuole membrane</location>
        <topology evidence="28">Lipid-anchor</topology>
    </subcellularLocation>
</comment>
<dbReference type="Gene3D" id="1.10.238.10">
    <property type="entry name" value="EF-hand"/>
    <property type="match status" value="1"/>
</dbReference>
<evidence type="ECO:0000256" key="25">
    <source>
        <dbReference type="ARBA" id="ARBA00047899"/>
    </source>
</evidence>
<dbReference type="PROSITE" id="PS00018">
    <property type="entry name" value="EF_HAND_1"/>
    <property type="match status" value="4"/>
</dbReference>
<keyword evidence="22" id="KW-0966">Cell projection</keyword>
<evidence type="ECO:0000256" key="15">
    <source>
        <dbReference type="ARBA" id="ARBA00022777"/>
    </source>
</evidence>
<dbReference type="GO" id="GO:0005886">
    <property type="term" value="C:plasma membrane"/>
    <property type="evidence" value="ECO:0007669"/>
    <property type="project" value="UniProtKB-SubCell"/>
</dbReference>
<dbReference type="EC" id="2.7.11.1" evidence="6"/>
<evidence type="ECO:0000256" key="7">
    <source>
        <dbReference type="ARBA" id="ARBA00022475"/>
    </source>
</evidence>
<dbReference type="InterPro" id="IPR050205">
    <property type="entry name" value="CDPK_Ser/Thr_kinases"/>
</dbReference>
<dbReference type="GO" id="GO:0020002">
    <property type="term" value="C:host cell plasma membrane"/>
    <property type="evidence" value="ECO:0007669"/>
    <property type="project" value="UniProtKB-SubCell"/>
</dbReference>
<feature type="domain" description="EF-hand" evidence="33">
    <location>
        <begin position="375"/>
        <end position="410"/>
    </location>
</feature>
<evidence type="ECO:0000256" key="24">
    <source>
        <dbReference type="ARBA" id="ARBA00024334"/>
    </source>
</evidence>
<keyword evidence="14 30" id="KW-0547">Nucleotide-binding</keyword>
<evidence type="ECO:0000256" key="13">
    <source>
        <dbReference type="ARBA" id="ARBA00022737"/>
    </source>
</evidence>
<evidence type="ECO:0000259" key="32">
    <source>
        <dbReference type="PROSITE" id="PS50011"/>
    </source>
</evidence>
<comment type="catalytic activity">
    <reaction evidence="26">
        <text>L-seryl-[protein] + ATP = O-phospho-L-seryl-[protein] + ADP + H(+)</text>
        <dbReference type="Rhea" id="RHEA:17989"/>
        <dbReference type="Rhea" id="RHEA-COMP:9863"/>
        <dbReference type="Rhea" id="RHEA-COMP:11604"/>
        <dbReference type="ChEBI" id="CHEBI:15378"/>
        <dbReference type="ChEBI" id="CHEBI:29999"/>
        <dbReference type="ChEBI" id="CHEBI:30616"/>
        <dbReference type="ChEBI" id="CHEBI:83421"/>
        <dbReference type="ChEBI" id="CHEBI:456216"/>
        <dbReference type="EC" id="2.7.11.1"/>
    </reaction>
</comment>
<keyword evidence="20" id="KW-0969">Cilium</keyword>
<comment type="catalytic activity">
    <reaction evidence="25">
        <text>L-threonyl-[protein] + ATP = O-phospho-L-threonyl-[protein] + ADP + H(+)</text>
        <dbReference type="Rhea" id="RHEA:46608"/>
        <dbReference type="Rhea" id="RHEA-COMP:11060"/>
        <dbReference type="Rhea" id="RHEA-COMP:11605"/>
        <dbReference type="ChEBI" id="CHEBI:15378"/>
        <dbReference type="ChEBI" id="CHEBI:30013"/>
        <dbReference type="ChEBI" id="CHEBI:30616"/>
        <dbReference type="ChEBI" id="CHEBI:61977"/>
        <dbReference type="ChEBI" id="CHEBI:456216"/>
        <dbReference type="EC" id="2.7.11.1"/>
    </reaction>
</comment>
<evidence type="ECO:0000256" key="22">
    <source>
        <dbReference type="ARBA" id="ARBA00023273"/>
    </source>
</evidence>
<dbReference type="SUPFAM" id="SSF47473">
    <property type="entry name" value="EF-hand"/>
    <property type="match status" value="1"/>
</dbReference>
<keyword evidence="21" id="KW-0564">Palmitate</keyword>
<evidence type="ECO:0000256" key="9">
    <source>
        <dbReference type="ARBA" id="ARBA00022527"/>
    </source>
</evidence>
<protein>
    <recommendedName>
        <fullName evidence="29">Calcium-dependent protein kinase 1</fullName>
        <ecNumber evidence="6">2.7.11.1</ecNumber>
    </recommendedName>
</protein>
<accession>A0A7S2HL28</accession>
<dbReference type="InterPro" id="IPR011009">
    <property type="entry name" value="Kinase-like_dom_sf"/>
</dbReference>
<evidence type="ECO:0000256" key="28">
    <source>
        <dbReference type="ARBA" id="ARBA00060437"/>
    </source>
</evidence>
<evidence type="ECO:0000313" key="34">
    <source>
        <dbReference type="EMBL" id="CAD9493597.1"/>
    </source>
</evidence>
<dbReference type="EMBL" id="HBGW01004392">
    <property type="protein sequence ID" value="CAD9493597.1"/>
    <property type="molecule type" value="Transcribed_RNA"/>
</dbReference>
<keyword evidence="13" id="KW-0677">Repeat</keyword>
<evidence type="ECO:0000256" key="30">
    <source>
        <dbReference type="PROSITE-ProRule" id="PRU10141"/>
    </source>
</evidence>
<evidence type="ECO:0000256" key="23">
    <source>
        <dbReference type="ARBA" id="ARBA00023288"/>
    </source>
</evidence>
<sequence>MGPCGSKQAPPQMPSIHFASPAGDNVMAGDDSVRHSPSATPSSQRPRGECRKDTINSAKFILSNQGKITDAYTMDEKKLGEGTFGSVAKGVHRVTKTVRAIKTISKANMKNIEKFRREIEIMKLMDHPNIVKLFETMEDSRNIYLAMELCTGGELFDRIIEAGTLSERDAAVVVQQILRAINYMHDKQVAHRDLKPENFLFLTKDDLDKSVLKIIDFGLSCFFKPGQAMSTRAGTPYYVAPQVLAGRYDQSCDLWSVGVIMYILLCGYPPFHGRNDQEVLAKVRRGRYAFDEKEWGRVSSDAKHLIQMLLHQNPRERFSAQQGLNHRWIRHTAPKASATALTSNPALVDNLRGFRTQNKLKKAALQIIASQLDDSQLRGLRDAFTALDSNGDGLLTVAELKTGLDKAGFRKTNSDLEEMCDGIDTDGSGVIDYTEFIAAALDKRSYLSEKACWTAFKVFDLDGDGKISVEELRTLLEDESHTESMGAERAAELLRDVDRNGDGQIDFQEFMAMMNGGMTVATRDNRRKRSGFRGGA</sequence>
<gene>
    <name evidence="34" type="ORF">BRAN1462_LOCUS2934</name>
</gene>
<dbReference type="Pfam" id="PF00069">
    <property type="entry name" value="Pkinase"/>
    <property type="match status" value="1"/>
</dbReference>
<feature type="domain" description="EF-hand" evidence="33">
    <location>
        <begin position="411"/>
        <end position="446"/>
    </location>
</feature>
<dbReference type="CDD" id="cd00051">
    <property type="entry name" value="EFh"/>
    <property type="match status" value="2"/>
</dbReference>
<evidence type="ECO:0000256" key="3">
    <source>
        <dbReference type="ARBA" id="ARBA00004342"/>
    </source>
</evidence>
<evidence type="ECO:0000256" key="4">
    <source>
        <dbReference type="ARBA" id="ARBA00004425"/>
    </source>
</evidence>
<dbReference type="InterPro" id="IPR008271">
    <property type="entry name" value="Ser/Thr_kinase_AS"/>
</dbReference>
<evidence type="ECO:0000256" key="18">
    <source>
        <dbReference type="ARBA" id="ARBA00022846"/>
    </source>
</evidence>
<dbReference type="FunFam" id="1.10.510.10:FF:000398">
    <property type="entry name" value="Calcium-dependent protein kinase 1"/>
    <property type="match status" value="1"/>
</dbReference>
<evidence type="ECO:0000256" key="8">
    <source>
        <dbReference type="ARBA" id="ARBA00022511"/>
    </source>
</evidence>
<feature type="binding site" evidence="30">
    <location>
        <position position="102"/>
    </location>
    <ligand>
        <name>ATP</name>
        <dbReference type="ChEBI" id="CHEBI:30616"/>
    </ligand>
</feature>
<dbReference type="GO" id="GO:0020005">
    <property type="term" value="C:symbiont-containing vacuole membrane"/>
    <property type="evidence" value="ECO:0007669"/>
    <property type="project" value="UniProtKB-SubCell"/>
</dbReference>
<evidence type="ECO:0000259" key="33">
    <source>
        <dbReference type="PROSITE" id="PS50222"/>
    </source>
</evidence>
<evidence type="ECO:0000256" key="27">
    <source>
        <dbReference type="ARBA" id="ARBA00056933"/>
    </source>
</evidence>
<keyword evidence="7" id="KW-1003">Cell membrane</keyword>
<evidence type="ECO:0000256" key="12">
    <source>
        <dbReference type="ARBA" id="ARBA00022723"/>
    </source>
</evidence>
<dbReference type="GO" id="GO:0031514">
    <property type="term" value="C:motile cilium"/>
    <property type="evidence" value="ECO:0007669"/>
    <property type="project" value="UniProtKB-SubCell"/>
</dbReference>
<keyword evidence="15" id="KW-0418">Kinase</keyword>
<dbReference type="InterPro" id="IPR011992">
    <property type="entry name" value="EF-hand-dom_pair"/>
</dbReference>
<dbReference type="GO" id="GO:0005524">
    <property type="term" value="F:ATP binding"/>
    <property type="evidence" value="ECO:0007669"/>
    <property type="project" value="UniProtKB-UniRule"/>
</dbReference>
<dbReference type="Pfam" id="PF13499">
    <property type="entry name" value="EF-hand_7"/>
    <property type="match status" value="2"/>
</dbReference>
<evidence type="ECO:0000256" key="21">
    <source>
        <dbReference type="ARBA" id="ARBA00023139"/>
    </source>
</evidence>
<dbReference type="PROSITE" id="PS00108">
    <property type="entry name" value="PROTEIN_KINASE_ST"/>
    <property type="match status" value="1"/>
</dbReference>
<dbReference type="CDD" id="cd05117">
    <property type="entry name" value="STKc_CAMK"/>
    <property type="match status" value="1"/>
</dbReference>
<dbReference type="SUPFAM" id="SSF56112">
    <property type="entry name" value="Protein kinase-like (PK-like)"/>
    <property type="match status" value="1"/>
</dbReference>
<name>A0A7S2HL28_9DINO</name>
<dbReference type="AlphaFoldDB" id="A0A7S2HL28"/>
<feature type="domain" description="Protein kinase" evidence="32">
    <location>
        <begin position="73"/>
        <end position="329"/>
    </location>
</feature>
<evidence type="ECO:0000256" key="26">
    <source>
        <dbReference type="ARBA" id="ARBA00048679"/>
    </source>
</evidence>
<dbReference type="InterPro" id="IPR018247">
    <property type="entry name" value="EF_Hand_1_Ca_BS"/>
</dbReference>
<keyword evidence="19" id="KW-0472">Membrane</keyword>
<keyword evidence="19" id="KW-1043">Host membrane</keyword>
<evidence type="ECO:0000256" key="6">
    <source>
        <dbReference type="ARBA" id="ARBA00012513"/>
    </source>
</evidence>
<dbReference type="Gene3D" id="3.30.200.20">
    <property type="entry name" value="Phosphorylase Kinase, domain 1"/>
    <property type="match status" value="1"/>
</dbReference>
<evidence type="ECO:0000256" key="10">
    <source>
        <dbReference type="ARBA" id="ARBA00022679"/>
    </source>
</evidence>
<dbReference type="Gene3D" id="1.10.510.10">
    <property type="entry name" value="Transferase(Phosphotransferase) domain 1"/>
    <property type="match status" value="1"/>
</dbReference>
<keyword evidence="17 30" id="KW-0067">ATP-binding</keyword>
<keyword evidence="8" id="KW-1032">Host cell membrane</keyword>
<proteinExistence type="inferred from homology"/>
<dbReference type="PANTHER" id="PTHR24349">
    <property type="entry name" value="SERINE/THREONINE-PROTEIN KINASE"/>
    <property type="match status" value="1"/>
</dbReference>
<dbReference type="PROSITE" id="PS50222">
    <property type="entry name" value="EF_HAND_2"/>
    <property type="match status" value="4"/>
</dbReference>
<dbReference type="GO" id="GO:0005509">
    <property type="term" value="F:calcium ion binding"/>
    <property type="evidence" value="ECO:0007669"/>
    <property type="project" value="InterPro"/>
</dbReference>
<evidence type="ECO:0000256" key="1">
    <source>
        <dbReference type="ARBA" id="ARBA00001946"/>
    </source>
</evidence>
<dbReference type="InterPro" id="IPR017441">
    <property type="entry name" value="Protein_kinase_ATP_BS"/>
</dbReference>
<dbReference type="FunFam" id="3.30.200.20:FF:000315">
    <property type="entry name" value="Calcium-dependent protein kinase 3"/>
    <property type="match status" value="1"/>
</dbReference>
<organism evidence="34">
    <name type="scientific">Zooxanthella nutricula</name>
    <dbReference type="NCBI Taxonomy" id="1333877"/>
    <lineage>
        <taxon>Eukaryota</taxon>
        <taxon>Sar</taxon>
        <taxon>Alveolata</taxon>
        <taxon>Dinophyceae</taxon>
        <taxon>Peridiniales</taxon>
        <taxon>Peridiniales incertae sedis</taxon>
        <taxon>Zooxanthella</taxon>
    </lineage>
</organism>
<dbReference type="SMART" id="SM00220">
    <property type="entry name" value="S_TKc"/>
    <property type="match status" value="1"/>
</dbReference>
<evidence type="ECO:0000256" key="11">
    <source>
        <dbReference type="ARBA" id="ARBA00022707"/>
    </source>
</evidence>
<reference evidence="34" key="1">
    <citation type="submission" date="2021-01" db="EMBL/GenBank/DDBJ databases">
        <authorList>
            <person name="Corre E."/>
            <person name="Pelletier E."/>
            <person name="Niang G."/>
            <person name="Scheremetjew M."/>
            <person name="Finn R."/>
            <person name="Kale V."/>
            <person name="Holt S."/>
            <person name="Cochrane G."/>
            <person name="Meng A."/>
            <person name="Brown T."/>
            <person name="Cohen L."/>
        </authorList>
    </citation>
    <scope>NUCLEOTIDE SEQUENCE</scope>
    <source>
        <strain evidence="34">RCC3387</strain>
    </source>
</reference>
<keyword evidence="9" id="KW-0723">Serine/threonine-protein kinase</keyword>
<evidence type="ECO:0000256" key="2">
    <source>
        <dbReference type="ARBA" id="ARBA00004230"/>
    </source>
</evidence>
<evidence type="ECO:0000256" key="31">
    <source>
        <dbReference type="SAM" id="MobiDB-lite"/>
    </source>
</evidence>
<feature type="region of interest" description="Disordered" evidence="31">
    <location>
        <begin position="1"/>
        <end position="50"/>
    </location>
</feature>
<evidence type="ECO:0000256" key="17">
    <source>
        <dbReference type="ARBA" id="ARBA00022840"/>
    </source>
</evidence>
<feature type="compositionally biased region" description="Polar residues" evidence="31">
    <location>
        <begin position="35"/>
        <end position="45"/>
    </location>
</feature>
<keyword evidence="18" id="KW-0282">Flagellum</keyword>
<feature type="domain" description="EF-hand" evidence="33">
    <location>
        <begin position="447"/>
        <end position="482"/>
    </location>
</feature>
<keyword evidence="12" id="KW-0479">Metal-binding</keyword>
<dbReference type="PROSITE" id="PS00107">
    <property type="entry name" value="PROTEIN_KINASE_ATP"/>
    <property type="match status" value="1"/>
</dbReference>
<dbReference type="InterPro" id="IPR000719">
    <property type="entry name" value="Prot_kinase_dom"/>
</dbReference>
<evidence type="ECO:0000256" key="19">
    <source>
        <dbReference type="ARBA" id="ARBA00022870"/>
    </source>
</evidence>
<comment type="cofactor">
    <cofactor evidence="1">
        <name>Mg(2+)</name>
        <dbReference type="ChEBI" id="CHEBI:18420"/>
    </cofactor>
</comment>
<evidence type="ECO:0000256" key="29">
    <source>
        <dbReference type="ARBA" id="ARBA00068067"/>
    </source>
</evidence>
<keyword evidence="16" id="KW-0106">Calcium</keyword>
<dbReference type="InterPro" id="IPR002048">
    <property type="entry name" value="EF_hand_dom"/>
</dbReference>
<evidence type="ECO:0000256" key="16">
    <source>
        <dbReference type="ARBA" id="ARBA00022837"/>
    </source>
</evidence>
<evidence type="ECO:0000256" key="14">
    <source>
        <dbReference type="ARBA" id="ARBA00022741"/>
    </source>
</evidence>
<dbReference type="PROSITE" id="PS50011">
    <property type="entry name" value="PROTEIN_KINASE_DOM"/>
    <property type="match status" value="1"/>
</dbReference>
<comment type="similarity">
    <text evidence="24">Belongs to the protein kinase superfamily. Ser/Thr protein kinase family. CDPK subfamily.</text>
</comment>